<dbReference type="EMBL" id="KL648475">
    <property type="protein sequence ID" value="KEY70074.1"/>
    <property type="molecule type" value="Genomic_DNA"/>
</dbReference>
<organism evidence="3 4">
    <name type="scientific">Stachybotrys chartarum (strain CBS 109288 / IBT 7711)</name>
    <name type="common">Toxic black mold</name>
    <name type="synonym">Stilbospora chartarum</name>
    <dbReference type="NCBI Taxonomy" id="1280523"/>
    <lineage>
        <taxon>Eukaryota</taxon>
        <taxon>Fungi</taxon>
        <taxon>Dikarya</taxon>
        <taxon>Ascomycota</taxon>
        <taxon>Pezizomycotina</taxon>
        <taxon>Sordariomycetes</taxon>
        <taxon>Hypocreomycetidae</taxon>
        <taxon>Hypocreales</taxon>
        <taxon>Stachybotryaceae</taxon>
        <taxon>Stachybotrys</taxon>
    </lineage>
</organism>
<evidence type="ECO:0000313" key="3">
    <source>
        <dbReference type="EMBL" id="KEY70074.1"/>
    </source>
</evidence>
<evidence type="ECO:0008006" key="5">
    <source>
        <dbReference type="Google" id="ProtNLM"/>
    </source>
</evidence>
<keyword evidence="4" id="KW-1185">Reference proteome</keyword>
<proteinExistence type="predicted"/>
<feature type="compositionally biased region" description="Polar residues" evidence="2">
    <location>
        <begin position="14"/>
        <end position="44"/>
    </location>
</feature>
<name>A0A084AXP5_STACB</name>
<sequence length="363" mass="40883">MNGRHLSDSVFSRRASTIRTVPSSDGVASSSPENKQSPISNSAVSDLGAMATMAPLPQEPDHITAPSSMRSLRGSVNQYATKWNASGVRAVDPLPAQSSPVLPDVLEQDEWDSTVGKAGLGKTGRVINKLVSDNDSLKRDIKIERLLADEAKQAAKLLEDKMERMASEYESRLLEANVTKTLLARKERQVETLNAMVQAEKKRAEAAEARERTWKQEMERTRAESNDQIDEAIAQAMMMEGRYNAISSHWRDQGNHVKGAIAEVRTEVTDLVEERRKDDEKIQTLRELCEQQDSNIKQLTSEKQQLVKLFEQYKLTQEEALRDIKETALRQKEEQDRILKESKEALDKLKWALNVKATVKDAQ</sequence>
<feature type="region of interest" description="Disordered" evidence="2">
    <location>
        <begin position="1"/>
        <end position="70"/>
    </location>
</feature>
<gene>
    <name evidence="3" type="ORF">S7711_07859</name>
</gene>
<evidence type="ECO:0000256" key="1">
    <source>
        <dbReference type="SAM" id="Coils"/>
    </source>
</evidence>
<dbReference type="AlphaFoldDB" id="A0A084AXP5"/>
<evidence type="ECO:0000313" key="4">
    <source>
        <dbReference type="Proteomes" id="UP000028045"/>
    </source>
</evidence>
<protein>
    <recommendedName>
        <fullName evidence="5">SWI5-dependent HO expression protein 3</fullName>
    </recommendedName>
</protein>
<evidence type="ECO:0000256" key="2">
    <source>
        <dbReference type="SAM" id="MobiDB-lite"/>
    </source>
</evidence>
<dbReference type="Proteomes" id="UP000028045">
    <property type="component" value="Unassembled WGS sequence"/>
</dbReference>
<dbReference type="HOGENOM" id="CLU_044609_1_0_1"/>
<accession>A0A084AXP5</accession>
<dbReference type="OrthoDB" id="3918393at2759"/>
<feature type="coiled-coil region" evidence="1">
    <location>
        <begin position="282"/>
        <end position="335"/>
    </location>
</feature>
<keyword evidence="1" id="KW-0175">Coiled coil</keyword>
<feature type="coiled-coil region" evidence="1">
    <location>
        <begin position="134"/>
        <end position="235"/>
    </location>
</feature>
<reference evidence="3 4" key="1">
    <citation type="journal article" date="2014" name="BMC Genomics">
        <title>Comparative genome sequencing reveals chemotype-specific gene clusters in the toxigenic black mold Stachybotrys.</title>
        <authorList>
            <person name="Semeiks J."/>
            <person name="Borek D."/>
            <person name="Otwinowski Z."/>
            <person name="Grishin N.V."/>
        </authorList>
    </citation>
    <scope>NUCLEOTIDE SEQUENCE [LARGE SCALE GENOMIC DNA]</scope>
    <source>
        <strain evidence="4">CBS 109288 / IBT 7711</strain>
    </source>
</reference>